<dbReference type="Gene3D" id="3.40.830.10">
    <property type="entry name" value="LigB-like"/>
    <property type="match status" value="1"/>
</dbReference>
<keyword evidence="2" id="KW-0560">Oxidoreductase</keyword>
<dbReference type="AlphaFoldDB" id="A0A1I2JL14"/>
<gene>
    <name evidence="2" type="ORF">SAMN05216574_11693</name>
</gene>
<dbReference type="SUPFAM" id="SSF53213">
    <property type="entry name" value="LigB-like"/>
    <property type="match status" value="1"/>
</dbReference>
<evidence type="ECO:0000259" key="1">
    <source>
        <dbReference type="Pfam" id="PF02900"/>
    </source>
</evidence>
<dbReference type="STRING" id="1798228.SAMN05216574_11693"/>
<dbReference type="EMBL" id="FOND01000016">
    <property type="protein sequence ID" value="SFF54573.1"/>
    <property type="molecule type" value="Genomic_DNA"/>
</dbReference>
<accession>A0A1I2JL14</accession>
<evidence type="ECO:0000313" key="2">
    <source>
        <dbReference type="EMBL" id="SFF54573.1"/>
    </source>
</evidence>
<keyword evidence="2" id="KW-0223">Dioxygenase</keyword>
<dbReference type="InterPro" id="IPR004183">
    <property type="entry name" value="Xdiol_dOase_suB"/>
</dbReference>
<dbReference type="GO" id="GO:0016702">
    <property type="term" value="F:oxidoreductase activity, acting on single donors with incorporation of molecular oxygen, incorporation of two atoms of oxygen"/>
    <property type="evidence" value="ECO:0007669"/>
    <property type="project" value="UniProtKB-ARBA"/>
</dbReference>
<dbReference type="RefSeq" id="WP_175527347.1">
    <property type="nucleotide sequence ID" value="NZ_FOND01000016.1"/>
</dbReference>
<protein>
    <submittedName>
        <fullName evidence="2">2,3-dihydroxyphenylpropionate 1,2-dioxygenase</fullName>
    </submittedName>
</protein>
<sequence>MAKIVGCISLSHSPFWNITPTPEVSASGGLFVRAVDALREAGRALSPDAVVIIGPDHARGLFYDLLPPFTIGTGRIEGVGDYETPGGELPGRPELASEIFAGVTRRGFDPAISLDLRVDHGLTQVYGKLFPEQDVPLIPVILNSGCPPLPTFKRSWDFGAAMGAALRESAVAARVLVVGSGGMSHWPASTSAFDPSITEEWRSFLINGRPRVDELEPTRRAKALAIAAGETTGQVSADWDRDLLRRIRTDAGVLRRLDGEDVEALAGPGAHELRTWAAATAAWGAPLAYVDYEPVPEWITGMGMAASHVPAEALTSVN</sequence>
<name>A0A1I2JL14_9ACTN</name>
<proteinExistence type="predicted"/>
<feature type="domain" description="Extradiol ring-cleavage dioxygenase class III enzyme subunit B" evidence="1">
    <location>
        <begin position="7"/>
        <end position="302"/>
    </location>
</feature>
<dbReference type="GO" id="GO:0008198">
    <property type="term" value="F:ferrous iron binding"/>
    <property type="evidence" value="ECO:0007669"/>
    <property type="project" value="InterPro"/>
</dbReference>
<dbReference type="Pfam" id="PF02900">
    <property type="entry name" value="LigB"/>
    <property type="match status" value="1"/>
</dbReference>
<reference evidence="3" key="1">
    <citation type="submission" date="2016-10" db="EMBL/GenBank/DDBJ databases">
        <authorList>
            <person name="Varghese N."/>
            <person name="Submissions S."/>
        </authorList>
    </citation>
    <scope>NUCLEOTIDE SEQUENCE [LARGE SCALE GENOMIC DNA]</scope>
    <source>
        <strain evidence="3">DSM 46838</strain>
    </source>
</reference>
<organism evidence="2 3">
    <name type="scientific">Blastococcus tunisiensis</name>
    <dbReference type="NCBI Taxonomy" id="1798228"/>
    <lineage>
        <taxon>Bacteria</taxon>
        <taxon>Bacillati</taxon>
        <taxon>Actinomycetota</taxon>
        <taxon>Actinomycetes</taxon>
        <taxon>Geodermatophilales</taxon>
        <taxon>Geodermatophilaceae</taxon>
        <taxon>Blastococcus</taxon>
    </lineage>
</organism>
<dbReference type="Proteomes" id="UP000198589">
    <property type="component" value="Unassembled WGS sequence"/>
</dbReference>
<keyword evidence="3" id="KW-1185">Reference proteome</keyword>
<evidence type="ECO:0000313" key="3">
    <source>
        <dbReference type="Proteomes" id="UP000198589"/>
    </source>
</evidence>